<accession>A0ABV3ZIM8</accession>
<protein>
    <submittedName>
        <fullName evidence="1">Uncharacterized protein</fullName>
    </submittedName>
</protein>
<keyword evidence="2" id="KW-1185">Reference proteome</keyword>
<dbReference type="RefSeq" id="WP_369331087.1">
    <property type="nucleotide sequence ID" value="NZ_JAULBC010000007.1"/>
</dbReference>
<dbReference type="Proteomes" id="UP001560573">
    <property type="component" value="Unassembled WGS sequence"/>
</dbReference>
<reference evidence="1 2" key="1">
    <citation type="submission" date="2023-07" db="EMBL/GenBank/DDBJ databases">
        <authorList>
            <person name="Lian W.-H."/>
        </authorList>
    </citation>
    <scope>NUCLEOTIDE SEQUENCE [LARGE SCALE GENOMIC DNA]</scope>
    <source>
        <strain evidence="1 2">SYSU DXS3180</strain>
    </source>
</reference>
<comment type="caution">
    <text evidence="1">The sequence shown here is derived from an EMBL/GenBank/DDBJ whole genome shotgun (WGS) entry which is preliminary data.</text>
</comment>
<gene>
    <name evidence="1" type="ORF">QTN47_19390</name>
</gene>
<dbReference type="EMBL" id="JAULBC010000007">
    <property type="protein sequence ID" value="MEX6689678.1"/>
    <property type="molecule type" value="Genomic_DNA"/>
</dbReference>
<organism evidence="1 2">
    <name type="scientific">Danxiaibacter flavus</name>
    <dbReference type="NCBI Taxonomy" id="3049108"/>
    <lineage>
        <taxon>Bacteria</taxon>
        <taxon>Pseudomonadati</taxon>
        <taxon>Bacteroidota</taxon>
        <taxon>Chitinophagia</taxon>
        <taxon>Chitinophagales</taxon>
        <taxon>Chitinophagaceae</taxon>
        <taxon>Danxiaibacter</taxon>
    </lineage>
</organism>
<proteinExistence type="predicted"/>
<evidence type="ECO:0000313" key="1">
    <source>
        <dbReference type="EMBL" id="MEX6689678.1"/>
    </source>
</evidence>
<sequence>MEVTKRQLGAFKTIVDTYKSGTTFPKRHEWKLLDNNSLWLRLVGQVNVVGGVDGNDRFFERPELIKKINFSSLSKIKLEKELALKINSVLREAGVRYASADLTKCSKTKSLVHNYKFISQYKNGFKGLLQELADIKGETAEVQRVHFLTSNFKYIKNKSARDFLMGLGINRNTVAIDIRIQNIFKRFGLPLPSQAELSRRIIYEAAEKNIVDKICKPLNIEPVQFDRILFQNYDSILKN</sequence>
<evidence type="ECO:0000313" key="2">
    <source>
        <dbReference type="Proteomes" id="UP001560573"/>
    </source>
</evidence>
<name>A0ABV3ZIM8_9BACT</name>